<keyword evidence="3 10" id="KW-0653">Protein transport</keyword>
<feature type="region of interest" description="Disordered" evidence="12">
    <location>
        <begin position="281"/>
        <end position="340"/>
    </location>
</feature>
<evidence type="ECO:0000256" key="9">
    <source>
        <dbReference type="ARBA" id="ARBA00046271"/>
    </source>
</evidence>
<dbReference type="Proteomes" id="UP001217089">
    <property type="component" value="Unassembled WGS sequence"/>
</dbReference>
<dbReference type="PANTHER" id="PTHR23058:SF0">
    <property type="entry name" value="PEROXISOMAL MEMBRANE PROTEIN PEX14"/>
    <property type="match status" value="1"/>
</dbReference>
<comment type="similarity">
    <text evidence="1 10">Belongs to the peroxin-14 family.</text>
</comment>
<evidence type="ECO:0000256" key="1">
    <source>
        <dbReference type="ARBA" id="ARBA00005443"/>
    </source>
</evidence>
<dbReference type="InterPro" id="IPR006785">
    <property type="entry name" value="Pex14_N"/>
</dbReference>
<evidence type="ECO:0000256" key="12">
    <source>
        <dbReference type="SAM" id="MobiDB-lite"/>
    </source>
</evidence>
<feature type="region of interest" description="Disordered" evidence="12">
    <location>
        <begin position="163"/>
        <end position="185"/>
    </location>
</feature>
<feature type="coiled-coil region" evidence="11">
    <location>
        <begin position="114"/>
        <end position="159"/>
    </location>
</feature>
<evidence type="ECO:0000313" key="15">
    <source>
        <dbReference type="Proteomes" id="UP001217089"/>
    </source>
</evidence>
<evidence type="ECO:0000256" key="4">
    <source>
        <dbReference type="ARBA" id="ARBA00023010"/>
    </source>
</evidence>
<sequence>MADDTGKDEVTKDVLAPAVESGPREDLILTAIKFLQNPKVRQSPLSQRKLFLEKKGLTKAEIDAAVERSGIKEDDASRVYQSPVPLQPGAVPLQPGAEFLSPYILGKPSHGDRLDRVEKTVNDLQSNVVETLAKISQTLGALQEMITQHQLKMESLSQQVYTKQGLGDQLHPRSNRSDESLLRSQDHQLATEIKSELTSIKGLLLNRRQFPPTPSTKSLPAWQLDSTNTSASSSTTPTRSLVLPPSGDADNISKEAILNSNESGRDSQEDETMQTDVQFSTRSLVDQEGKENTSQQTFTGDKNMDISSEKNVKFENQEVKRENVPNGITEESTYSDNELD</sequence>
<comment type="subcellular location">
    <subcellularLocation>
        <location evidence="9 10">Peroxisome membrane</location>
    </subcellularLocation>
</comment>
<evidence type="ECO:0000313" key="14">
    <source>
        <dbReference type="EMBL" id="KAJ8319819.1"/>
    </source>
</evidence>
<evidence type="ECO:0000256" key="10">
    <source>
        <dbReference type="RuleBase" id="RU367032"/>
    </source>
</evidence>
<keyword evidence="11" id="KW-0175">Coiled coil</keyword>
<comment type="function">
    <text evidence="10">Component of the PEX13-PEX14 docking complex, a translocon channel that specifically mediates the import of peroxisomal cargo proteins bound to PEX5 receptor. The PEX13-PEX14 docking complex forms a large import pore which can be opened to a diameter of about 9 nm. Mechanistically, PEX5 receptor along with cargo proteins associates with the PEX14 subunit of the PEX13-PEX14 docking complex in the cytosol, leading to the insertion of the receptor into the organelle membrane with the concomitant translocation of the cargo into the peroxisome matrix.</text>
</comment>
<dbReference type="InterPro" id="IPR036388">
    <property type="entry name" value="WH-like_DNA-bd_sf"/>
</dbReference>
<accession>A0ABQ9FRB3</accession>
<feature type="compositionally biased region" description="Basic and acidic residues" evidence="12">
    <location>
        <begin position="175"/>
        <end position="185"/>
    </location>
</feature>
<proteinExistence type="inferred from homology"/>
<feature type="compositionally biased region" description="Low complexity" evidence="12">
    <location>
        <begin position="226"/>
        <end position="240"/>
    </location>
</feature>
<dbReference type="Gene3D" id="1.10.10.10">
    <property type="entry name" value="Winged helix-like DNA-binding domain superfamily/Winged helix DNA-binding domain"/>
    <property type="match status" value="1"/>
</dbReference>
<reference evidence="14 15" key="1">
    <citation type="submission" date="2022-12" db="EMBL/GenBank/DDBJ databases">
        <title>Chromosome-level genome of Tegillarca granosa.</title>
        <authorList>
            <person name="Kim J."/>
        </authorList>
    </citation>
    <scope>NUCLEOTIDE SEQUENCE [LARGE SCALE GENOMIC DNA]</scope>
    <source>
        <strain evidence="14">Teg-2019</strain>
        <tissue evidence="14">Adductor muscle</tissue>
    </source>
</reference>
<gene>
    <name evidence="14" type="ORF">KUTeg_001406</name>
</gene>
<feature type="region of interest" description="Disordered" evidence="12">
    <location>
        <begin position="207"/>
        <end position="252"/>
    </location>
</feature>
<feature type="compositionally biased region" description="Basic and acidic residues" evidence="12">
    <location>
        <begin position="302"/>
        <end position="323"/>
    </location>
</feature>
<keyword evidence="6 10" id="KW-0576">Peroxisome</keyword>
<keyword evidence="4" id="KW-0811">Translocation</keyword>
<keyword evidence="5 10" id="KW-0472">Membrane</keyword>
<dbReference type="EMBL" id="JARBDR010000141">
    <property type="protein sequence ID" value="KAJ8319819.1"/>
    <property type="molecule type" value="Genomic_DNA"/>
</dbReference>
<keyword evidence="2 10" id="KW-0813">Transport</keyword>
<dbReference type="InterPro" id="IPR025655">
    <property type="entry name" value="PEX14"/>
</dbReference>
<name>A0ABQ9FRB3_TEGGR</name>
<evidence type="ECO:0000256" key="5">
    <source>
        <dbReference type="ARBA" id="ARBA00023136"/>
    </source>
</evidence>
<evidence type="ECO:0000256" key="11">
    <source>
        <dbReference type="SAM" id="Coils"/>
    </source>
</evidence>
<evidence type="ECO:0000256" key="6">
    <source>
        <dbReference type="ARBA" id="ARBA00023140"/>
    </source>
</evidence>
<evidence type="ECO:0000256" key="3">
    <source>
        <dbReference type="ARBA" id="ARBA00022927"/>
    </source>
</evidence>
<dbReference type="PANTHER" id="PTHR23058">
    <property type="entry name" value="PEROXISOMAL MEMBRANE PROTEIN PEX14"/>
    <property type="match status" value="1"/>
</dbReference>
<evidence type="ECO:0000256" key="2">
    <source>
        <dbReference type="ARBA" id="ARBA00022448"/>
    </source>
</evidence>
<evidence type="ECO:0000256" key="8">
    <source>
        <dbReference type="ARBA" id="ARBA00029691"/>
    </source>
</evidence>
<evidence type="ECO:0000256" key="7">
    <source>
        <dbReference type="ARBA" id="ARBA00029502"/>
    </source>
</evidence>
<dbReference type="Pfam" id="PF04695">
    <property type="entry name" value="Pex14_N"/>
    <property type="match status" value="1"/>
</dbReference>
<feature type="domain" description="Peroxisome membrane anchor protein Pex14p N-terminal" evidence="13">
    <location>
        <begin position="24"/>
        <end position="67"/>
    </location>
</feature>
<organism evidence="14 15">
    <name type="scientific">Tegillarca granosa</name>
    <name type="common">Malaysian cockle</name>
    <name type="synonym">Anadara granosa</name>
    <dbReference type="NCBI Taxonomy" id="220873"/>
    <lineage>
        <taxon>Eukaryota</taxon>
        <taxon>Metazoa</taxon>
        <taxon>Spiralia</taxon>
        <taxon>Lophotrochozoa</taxon>
        <taxon>Mollusca</taxon>
        <taxon>Bivalvia</taxon>
        <taxon>Autobranchia</taxon>
        <taxon>Pteriomorphia</taxon>
        <taxon>Arcoida</taxon>
        <taxon>Arcoidea</taxon>
        <taxon>Arcidae</taxon>
        <taxon>Tegillarca</taxon>
    </lineage>
</organism>
<keyword evidence="15" id="KW-1185">Reference proteome</keyword>
<feature type="compositionally biased region" description="Polar residues" evidence="12">
    <location>
        <begin position="329"/>
        <end position="340"/>
    </location>
</feature>
<evidence type="ECO:0000259" key="13">
    <source>
        <dbReference type="Pfam" id="PF04695"/>
    </source>
</evidence>
<comment type="caution">
    <text evidence="14">The sequence shown here is derived from an EMBL/GenBank/DDBJ whole genome shotgun (WGS) entry which is preliminary data.</text>
</comment>
<protein>
    <recommendedName>
        <fullName evidence="7 10">Peroxisomal membrane protein PEX14</fullName>
    </recommendedName>
    <alternativeName>
        <fullName evidence="8 10">Peroxin-14</fullName>
    </alternativeName>
</protein>